<dbReference type="AlphaFoldDB" id="A0A972JKV2"/>
<reference evidence="1" key="1">
    <citation type="submission" date="2020-04" db="EMBL/GenBank/DDBJ databases">
        <title>Description of Shewanella salipaludis sp. nov., isolated from a salt marsh.</title>
        <authorList>
            <person name="Park S."/>
            <person name="Yoon J.-H."/>
        </authorList>
    </citation>
    <scope>NUCLEOTIDE SEQUENCE</scope>
    <source>
        <strain evidence="1">SHSM-M6</strain>
    </source>
</reference>
<dbReference type="Proteomes" id="UP000737113">
    <property type="component" value="Unassembled WGS sequence"/>
</dbReference>
<evidence type="ECO:0000313" key="2">
    <source>
        <dbReference type="Proteomes" id="UP000737113"/>
    </source>
</evidence>
<name>A0A972JKV2_9GAMM</name>
<comment type="caution">
    <text evidence="1">The sequence shown here is derived from an EMBL/GenBank/DDBJ whole genome shotgun (WGS) entry which is preliminary data.</text>
</comment>
<organism evidence="1 2">
    <name type="scientific">Shewanella salipaludis</name>
    <dbReference type="NCBI Taxonomy" id="2723052"/>
    <lineage>
        <taxon>Bacteria</taxon>
        <taxon>Pseudomonadati</taxon>
        <taxon>Pseudomonadota</taxon>
        <taxon>Gammaproteobacteria</taxon>
        <taxon>Alteromonadales</taxon>
        <taxon>Shewanellaceae</taxon>
        <taxon>Shewanella</taxon>
    </lineage>
</organism>
<accession>A0A972JKV2</accession>
<protein>
    <submittedName>
        <fullName evidence="1">Uncharacterized protein</fullName>
    </submittedName>
</protein>
<proteinExistence type="predicted"/>
<gene>
    <name evidence="1" type="ORF">HC757_15650</name>
</gene>
<dbReference type="EMBL" id="JAAXYH010000014">
    <property type="protein sequence ID" value="NMH66590.1"/>
    <property type="molecule type" value="Genomic_DNA"/>
</dbReference>
<keyword evidence="2" id="KW-1185">Reference proteome</keyword>
<dbReference type="RefSeq" id="WP_169565321.1">
    <property type="nucleotide sequence ID" value="NZ_JAAXYH010000014.1"/>
</dbReference>
<sequence>MDKSKHSILFPKARRNCGRLADWGRLPGQEVEVWAQHASRRLGSARAFLDFMAEPPASHWSSLSMRHRLR</sequence>
<evidence type="ECO:0000313" key="1">
    <source>
        <dbReference type="EMBL" id="NMH66590.1"/>
    </source>
</evidence>